<dbReference type="InterPro" id="IPR052744">
    <property type="entry name" value="GPAT/DAPAT"/>
</dbReference>
<keyword evidence="1" id="KW-1133">Transmembrane helix</keyword>
<gene>
    <name evidence="3" type="ORF">M9189_09000</name>
</gene>
<dbReference type="InterPro" id="IPR002123">
    <property type="entry name" value="Plipid/glycerol_acylTrfase"/>
</dbReference>
<dbReference type="GO" id="GO:0016287">
    <property type="term" value="F:glycerone-phosphate O-acyltransferase activity"/>
    <property type="evidence" value="ECO:0007669"/>
    <property type="project" value="TreeGrafter"/>
</dbReference>
<protein>
    <submittedName>
        <fullName evidence="3">1-acyl-sn-glycerol-3-phosphate acyltransferase</fullName>
    </submittedName>
</protein>
<keyword evidence="1" id="KW-0812">Transmembrane</keyword>
<dbReference type="RefSeq" id="WP_250722503.1">
    <property type="nucleotide sequence ID" value="NZ_CP098400.1"/>
</dbReference>
<feature type="transmembrane region" description="Helical" evidence="1">
    <location>
        <begin position="372"/>
        <end position="394"/>
    </location>
</feature>
<keyword evidence="1" id="KW-0472">Membrane</keyword>
<feature type="transmembrane region" description="Helical" evidence="1">
    <location>
        <begin position="325"/>
        <end position="351"/>
    </location>
</feature>
<keyword evidence="4" id="KW-1185">Reference proteome</keyword>
<evidence type="ECO:0000313" key="3">
    <source>
        <dbReference type="EMBL" id="URW78990.1"/>
    </source>
</evidence>
<evidence type="ECO:0000256" key="1">
    <source>
        <dbReference type="SAM" id="Phobius"/>
    </source>
</evidence>
<keyword evidence="3" id="KW-0808">Transferase</keyword>
<dbReference type="SMART" id="SM00563">
    <property type="entry name" value="PlsC"/>
    <property type="match status" value="1"/>
</dbReference>
<evidence type="ECO:0000259" key="2">
    <source>
        <dbReference type="SMART" id="SM00563"/>
    </source>
</evidence>
<dbReference type="EMBL" id="CP098400">
    <property type="protein sequence ID" value="URW78990.1"/>
    <property type="molecule type" value="Genomic_DNA"/>
</dbReference>
<dbReference type="PANTHER" id="PTHR31605">
    <property type="entry name" value="GLYCEROL-3-PHOSPHATE O-ACYLTRANSFERASE 1"/>
    <property type="match status" value="1"/>
</dbReference>
<keyword evidence="3" id="KW-0012">Acyltransferase</keyword>
<dbReference type="GO" id="GO:0008654">
    <property type="term" value="P:phospholipid biosynthetic process"/>
    <property type="evidence" value="ECO:0007669"/>
    <property type="project" value="TreeGrafter"/>
</dbReference>
<dbReference type="GO" id="GO:0004366">
    <property type="term" value="F:glycerol-3-phosphate O-acyltransferase activity"/>
    <property type="evidence" value="ECO:0007669"/>
    <property type="project" value="TreeGrafter"/>
</dbReference>
<dbReference type="Pfam" id="PF01553">
    <property type="entry name" value="Acyltransferase"/>
    <property type="match status" value="1"/>
</dbReference>
<feature type="domain" description="Phospholipid/glycerol acyltransferase" evidence="2">
    <location>
        <begin position="42"/>
        <end position="171"/>
    </location>
</feature>
<dbReference type="KEGG" id="alkq:M9189_09000"/>
<dbReference type="PANTHER" id="PTHR31605:SF0">
    <property type="entry name" value="GLYCEROL-3-PHOSPHATE O-ACYLTRANSFERASE 1"/>
    <property type="match status" value="1"/>
</dbReference>
<organism evidence="3 4">
    <name type="scientific">Xiashengella succiniciproducens</name>
    <dbReference type="NCBI Taxonomy" id="2949635"/>
    <lineage>
        <taxon>Bacteria</taxon>
        <taxon>Pseudomonadati</taxon>
        <taxon>Bacteroidota</taxon>
        <taxon>Bacteroidia</taxon>
        <taxon>Marinilabiliales</taxon>
        <taxon>Marinilabiliaceae</taxon>
        <taxon>Xiashengella</taxon>
    </lineage>
</organism>
<sequence>MSYEKRSRGYQLFRYYIWFVDRMIHRRVVVLGRENIPQGKPIVFAPNHQNALSDPMAVLLNVSHQPVWLARADIFGKNRIIDAILRFLKIMPVYRMRDGIDSLGRNDETFKKSVQVLENNGALALFPEAMHTFKRQIREHKKAIPRIVFMALEQSGGQLDIQIVPTGIYYSHYWKFNRSLIVNFGKPITVKSYYDEYLNDPQSAMKKLRLALQDASRQLTVNIESTEYYDEFELVRELYGGTHHEGRLSESSNSTDEKLSKEFKGKTSGRMLSDMKLTGRLDKFEREHPDEAADLVKELRGFNNLLHMNKLNNLAINTKPGILCLLARILGLAAGLPVFLYGLIFNALPYFGIDLLVKSKIKDQAFWSSVSYVLTIIVFPLFYILELWAVSPWVHGWWRLFFLISLPFAGKLAYYWYSGLIITCNLVKLYITRKFKRSVWKEINRKKEELFAKLDNLILK</sequence>
<name>A0A9J6ZN90_9BACT</name>
<accession>A0A9J6ZN90</accession>
<proteinExistence type="predicted"/>
<reference evidence="3" key="1">
    <citation type="submission" date="2022-05" db="EMBL/GenBank/DDBJ databases">
        <authorList>
            <person name="Sun X."/>
        </authorList>
    </citation>
    <scope>NUCLEOTIDE SEQUENCE</scope>
    <source>
        <strain evidence="3">Ai-910</strain>
    </source>
</reference>
<reference evidence="3" key="2">
    <citation type="submission" date="2022-06" db="EMBL/GenBank/DDBJ databases">
        <title>Xiashengella guii gen. nov. sp. nov., a bacterium isolated form anaerobic digestion tank.</title>
        <authorList>
            <person name="Huang H."/>
        </authorList>
    </citation>
    <scope>NUCLEOTIDE SEQUENCE</scope>
    <source>
        <strain evidence="3">Ai-910</strain>
    </source>
</reference>
<evidence type="ECO:0000313" key="4">
    <source>
        <dbReference type="Proteomes" id="UP001056426"/>
    </source>
</evidence>
<dbReference type="Proteomes" id="UP001056426">
    <property type="component" value="Chromosome"/>
</dbReference>
<dbReference type="SUPFAM" id="SSF69593">
    <property type="entry name" value="Glycerol-3-phosphate (1)-acyltransferase"/>
    <property type="match status" value="1"/>
</dbReference>
<dbReference type="AlphaFoldDB" id="A0A9J6ZN90"/>
<feature type="transmembrane region" description="Helical" evidence="1">
    <location>
        <begin position="414"/>
        <end position="431"/>
    </location>
</feature>